<organism evidence="1 2">
    <name type="scientific">Colletotrichum orchidophilum</name>
    <dbReference type="NCBI Taxonomy" id="1209926"/>
    <lineage>
        <taxon>Eukaryota</taxon>
        <taxon>Fungi</taxon>
        <taxon>Dikarya</taxon>
        <taxon>Ascomycota</taxon>
        <taxon>Pezizomycotina</taxon>
        <taxon>Sordariomycetes</taxon>
        <taxon>Hypocreomycetidae</taxon>
        <taxon>Glomerellales</taxon>
        <taxon>Glomerellaceae</taxon>
        <taxon>Colletotrichum</taxon>
    </lineage>
</organism>
<sequence length="196" mass="21775">MSTYTVKVDIDEKWVKKFNKDSTKLCFSHGMLTRTQEVTQNVFLKWTDVYSIAAGTQEFSAGTEVTAITDNKKIEFKQRVELGPEFLLGPPLPDAALKDGQFAFKNKVEASAYLYKKISKDGVDVVAPFYVSMNGPNPPGSSILTPKPITRLYFANKVETGSMIDDFQSETIDVDLTGKVHASVKYDVKGDWSLVA</sequence>
<dbReference type="OrthoDB" id="2987506at2759"/>
<protein>
    <submittedName>
        <fullName evidence="1">Uncharacterized protein</fullName>
    </submittedName>
</protein>
<dbReference type="Proteomes" id="UP000176998">
    <property type="component" value="Unassembled WGS sequence"/>
</dbReference>
<reference evidence="1 2" key="1">
    <citation type="submission" date="2016-09" db="EMBL/GenBank/DDBJ databases">
        <authorList>
            <person name="Capua I."/>
            <person name="De Benedictis P."/>
            <person name="Joannis T."/>
            <person name="Lombin L.H."/>
            <person name="Cattoli G."/>
        </authorList>
    </citation>
    <scope>NUCLEOTIDE SEQUENCE [LARGE SCALE GENOMIC DNA]</scope>
    <source>
        <strain evidence="1 2">IMI 309357</strain>
    </source>
</reference>
<dbReference type="AlphaFoldDB" id="A0A1G4BAQ9"/>
<proteinExistence type="predicted"/>
<keyword evidence="2" id="KW-1185">Reference proteome</keyword>
<dbReference type="GeneID" id="34559529"/>
<evidence type="ECO:0000313" key="1">
    <source>
        <dbReference type="EMBL" id="OHE98382.1"/>
    </source>
</evidence>
<evidence type="ECO:0000313" key="2">
    <source>
        <dbReference type="Proteomes" id="UP000176998"/>
    </source>
</evidence>
<dbReference type="EMBL" id="MJBS01000047">
    <property type="protein sequence ID" value="OHE98382.1"/>
    <property type="molecule type" value="Genomic_DNA"/>
</dbReference>
<accession>A0A1G4BAQ9</accession>
<comment type="caution">
    <text evidence="1">The sequence shown here is derived from an EMBL/GenBank/DDBJ whole genome shotgun (WGS) entry which is preliminary data.</text>
</comment>
<gene>
    <name evidence="1" type="ORF">CORC01_06378</name>
</gene>
<name>A0A1G4BAQ9_9PEZI</name>
<dbReference type="RefSeq" id="XP_022475532.1">
    <property type="nucleotide sequence ID" value="XM_022618019.1"/>
</dbReference>